<dbReference type="RefSeq" id="WP_330647247.1">
    <property type="nucleotide sequence ID" value="NZ_CP135444.1"/>
</dbReference>
<dbReference type="CDD" id="cd16914">
    <property type="entry name" value="EcfT"/>
    <property type="match status" value="1"/>
</dbReference>
<gene>
    <name evidence="7" type="ORF">RPE78_14580</name>
</gene>
<keyword evidence="3 6" id="KW-0812">Transmembrane</keyword>
<dbReference type="Proteomes" id="UP001623290">
    <property type="component" value="Plasmid unnamed1"/>
</dbReference>
<evidence type="ECO:0000256" key="3">
    <source>
        <dbReference type="ARBA" id="ARBA00022692"/>
    </source>
</evidence>
<comment type="subcellular location">
    <subcellularLocation>
        <location evidence="1">Membrane</location>
        <topology evidence="1">Multi-pass membrane protein</topology>
    </subcellularLocation>
</comment>
<accession>A0ABZ1E5P8</accession>
<evidence type="ECO:0000256" key="1">
    <source>
        <dbReference type="ARBA" id="ARBA00004141"/>
    </source>
</evidence>
<evidence type="ECO:0000256" key="4">
    <source>
        <dbReference type="ARBA" id="ARBA00022989"/>
    </source>
</evidence>
<evidence type="ECO:0000313" key="7">
    <source>
        <dbReference type="EMBL" id="WRY35475.1"/>
    </source>
</evidence>
<evidence type="ECO:0000256" key="6">
    <source>
        <dbReference type="SAM" id="Phobius"/>
    </source>
</evidence>
<proteinExistence type="inferred from homology"/>
<evidence type="ECO:0000313" key="8">
    <source>
        <dbReference type="Proteomes" id="UP001623290"/>
    </source>
</evidence>
<keyword evidence="5 6" id="KW-0472">Membrane</keyword>
<name>A0ABZ1E5P8_9RHOB</name>
<comment type="similarity">
    <text evidence="2">Belongs to the CbiQ family.</text>
</comment>
<dbReference type="Pfam" id="PF02361">
    <property type="entry name" value="CbiQ"/>
    <property type="match status" value="1"/>
</dbReference>
<keyword evidence="7" id="KW-0614">Plasmid</keyword>
<keyword evidence="8" id="KW-1185">Reference proteome</keyword>
<reference evidence="7 8" key="1">
    <citation type="submission" date="2023-09" db="EMBL/GenBank/DDBJ databases">
        <title>Thioclava shenzhenensis sp. nov., a multidrug resistant bacteria-antagonizing species isolated from coastal seawater.</title>
        <authorList>
            <person name="Long M."/>
        </authorList>
    </citation>
    <scope>NUCLEOTIDE SEQUENCE [LARGE SCALE GENOMIC DNA]</scope>
    <source>
        <strain evidence="7 8">FTW29</strain>
        <plasmid evidence="7 8">unnamed1</plasmid>
    </source>
</reference>
<dbReference type="EMBL" id="CP135444">
    <property type="protein sequence ID" value="WRY35475.1"/>
    <property type="molecule type" value="Genomic_DNA"/>
</dbReference>
<protein>
    <submittedName>
        <fullName evidence="7">Energy-coupling factor transporter transmembrane protein EcfT</fullName>
    </submittedName>
</protein>
<evidence type="ECO:0000256" key="2">
    <source>
        <dbReference type="ARBA" id="ARBA00008564"/>
    </source>
</evidence>
<feature type="transmembrane region" description="Helical" evidence="6">
    <location>
        <begin position="20"/>
        <end position="53"/>
    </location>
</feature>
<evidence type="ECO:0000256" key="5">
    <source>
        <dbReference type="ARBA" id="ARBA00023136"/>
    </source>
</evidence>
<geneLocation type="plasmid" evidence="7 8">
    <name>unnamed1</name>
</geneLocation>
<dbReference type="InterPro" id="IPR003339">
    <property type="entry name" value="ABC/ECF_trnsptr_transmembrane"/>
</dbReference>
<keyword evidence="4 6" id="KW-1133">Transmembrane helix</keyword>
<organism evidence="7 8">
    <name type="scientific">Thioclava litoralis</name>
    <dbReference type="NCBI Taxonomy" id="3076557"/>
    <lineage>
        <taxon>Bacteria</taxon>
        <taxon>Pseudomonadati</taxon>
        <taxon>Pseudomonadota</taxon>
        <taxon>Alphaproteobacteria</taxon>
        <taxon>Rhodobacterales</taxon>
        <taxon>Paracoccaceae</taxon>
        <taxon>Thioclava</taxon>
    </lineage>
</organism>
<sequence>MISLTSPVETRAHHWPAGPKLVALCLATALLFMTPGLWPPLLALAGAAGLYLAGGGRFARAGLRALRPLWPLVLVLALWHGLTADWAEGLRIVARFSAAVALANLVTMTTRLADMIDALNTLLRPVARLGLNTRALELAMALTIRFTPILAQKGQLLAQSWRARSPRRTNWHLVLPLGILALDDAEHVAEALRARGGVIPPAKSPPVREDN</sequence>